<reference evidence="3" key="1">
    <citation type="journal article" date="2020" name="Stud. Mycol.">
        <title>101 Dothideomycetes genomes: a test case for predicting lifestyles and emergence of pathogens.</title>
        <authorList>
            <person name="Haridas S."/>
            <person name="Albert R."/>
            <person name="Binder M."/>
            <person name="Bloem J."/>
            <person name="Labutti K."/>
            <person name="Salamov A."/>
            <person name="Andreopoulos B."/>
            <person name="Baker S."/>
            <person name="Barry K."/>
            <person name="Bills G."/>
            <person name="Bluhm B."/>
            <person name="Cannon C."/>
            <person name="Castanera R."/>
            <person name="Culley D."/>
            <person name="Daum C."/>
            <person name="Ezra D."/>
            <person name="Gonzalez J."/>
            <person name="Henrissat B."/>
            <person name="Kuo A."/>
            <person name="Liang C."/>
            <person name="Lipzen A."/>
            <person name="Lutzoni F."/>
            <person name="Magnuson J."/>
            <person name="Mondo S."/>
            <person name="Nolan M."/>
            <person name="Ohm R."/>
            <person name="Pangilinan J."/>
            <person name="Park H.-J."/>
            <person name="Ramirez L."/>
            <person name="Alfaro M."/>
            <person name="Sun H."/>
            <person name="Tritt A."/>
            <person name="Yoshinaga Y."/>
            <person name="Zwiers L.-H."/>
            <person name="Turgeon B."/>
            <person name="Goodwin S."/>
            <person name="Spatafora J."/>
            <person name="Crous P."/>
            <person name="Grigoriev I."/>
        </authorList>
    </citation>
    <scope>NUCLEOTIDE SEQUENCE</scope>
    <source>
        <strain evidence="3">CBS 627.86</strain>
    </source>
</reference>
<dbReference type="Proteomes" id="UP000799770">
    <property type="component" value="Unassembled WGS sequence"/>
</dbReference>
<organism evidence="3 4">
    <name type="scientific">Lophiotrema nucula</name>
    <dbReference type="NCBI Taxonomy" id="690887"/>
    <lineage>
        <taxon>Eukaryota</taxon>
        <taxon>Fungi</taxon>
        <taxon>Dikarya</taxon>
        <taxon>Ascomycota</taxon>
        <taxon>Pezizomycotina</taxon>
        <taxon>Dothideomycetes</taxon>
        <taxon>Pleosporomycetidae</taxon>
        <taxon>Pleosporales</taxon>
        <taxon>Lophiotremataceae</taxon>
        <taxon>Lophiotrema</taxon>
    </lineage>
</organism>
<evidence type="ECO:0000259" key="2">
    <source>
        <dbReference type="PROSITE" id="PS50181"/>
    </source>
</evidence>
<gene>
    <name evidence="3" type="ORF">BDV96DRAFT_560958</name>
</gene>
<evidence type="ECO:0000313" key="3">
    <source>
        <dbReference type="EMBL" id="KAF2122539.1"/>
    </source>
</evidence>
<feature type="domain" description="F-box" evidence="2">
    <location>
        <begin position="3"/>
        <end position="50"/>
    </location>
</feature>
<dbReference type="OrthoDB" id="10629102at2759"/>
<feature type="compositionally biased region" description="Polar residues" evidence="1">
    <location>
        <begin position="529"/>
        <end position="548"/>
    </location>
</feature>
<name>A0A6A5ZSR4_9PLEO</name>
<accession>A0A6A5ZSR4</accession>
<keyword evidence="4" id="KW-1185">Reference proteome</keyword>
<proteinExistence type="predicted"/>
<dbReference type="AlphaFoldDB" id="A0A6A5ZSR4"/>
<dbReference type="InterPro" id="IPR001810">
    <property type="entry name" value="F-box_dom"/>
</dbReference>
<evidence type="ECO:0000256" key="1">
    <source>
        <dbReference type="SAM" id="MobiDB-lite"/>
    </source>
</evidence>
<sequence length="548" mass="62966">MASSTFETLPEELRLKIFRRVEPLLIHMTNLRLVCKAFVPSATELLFEEYRLVLWLHDDGSFGEQSSFRLLKENPKFAELVKDVKITYAIGSTYDIQYGLRLRYHTMTAEMHEKSLLATMCKALRTTEDEIPPQGKESIKRFYERFGADLDSKFGYGEPRWDNLTFEMKSKLDLFLNVRSIGVRNAYFYETPLFSDIAKFWRETGLQEPWNILLALEIVGNHSFPYHFQAMQAGLEAVQERADTIAFKIAPFQRFPGHRWETPLSEVFTLRPEFFQQVKSLTVDVWPIGDILSSTATVAWKPALQWVRFIQKFESLTTLELINDSMDVNFNSEAVADFSMFRDFATIFLDQIGMPGVERVHLRGWAIHLRRLMEINRNFPKLQSLEVTSVALLGRSLHHKLSMWYEAAEILGEIYEGSCALRFGGSPIMEAEGSYNDAQLSDYSVKRRIIAFLKPPALDVLSAVSRRTTRDDQLYQTYKDLVRHEQPKAQPGSIPETEISVETSTPGMRIKYYSLESDQHVVSSHEGPDSTQTDTGTQDPEVTPQESA</sequence>
<evidence type="ECO:0000313" key="4">
    <source>
        <dbReference type="Proteomes" id="UP000799770"/>
    </source>
</evidence>
<dbReference type="PROSITE" id="PS50181">
    <property type="entry name" value="FBOX"/>
    <property type="match status" value="1"/>
</dbReference>
<feature type="region of interest" description="Disordered" evidence="1">
    <location>
        <begin position="514"/>
        <end position="548"/>
    </location>
</feature>
<protein>
    <recommendedName>
        <fullName evidence="2">F-box domain-containing protein</fullName>
    </recommendedName>
</protein>
<dbReference type="EMBL" id="ML977310">
    <property type="protein sequence ID" value="KAF2122539.1"/>
    <property type="molecule type" value="Genomic_DNA"/>
</dbReference>